<dbReference type="EMBL" id="MU404353">
    <property type="protein sequence ID" value="KAI1613670.1"/>
    <property type="molecule type" value="Genomic_DNA"/>
</dbReference>
<protein>
    <submittedName>
        <fullName evidence="1">Uncharacterized protein</fullName>
    </submittedName>
</protein>
<keyword evidence="2" id="KW-1185">Reference proteome</keyword>
<reference evidence="1" key="1">
    <citation type="journal article" date="2022" name="bioRxiv">
        <title>Deciphering the potential niche of two novel black yeast fungi from a biological soil crust based on their genomes, phenotypes, and melanin regulation.</title>
        <authorList>
            <consortium name="DOE Joint Genome Institute"/>
            <person name="Carr E.C."/>
            <person name="Barton Q."/>
            <person name="Grambo S."/>
            <person name="Sullivan M."/>
            <person name="Renfro C.M."/>
            <person name="Kuo A."/>
            <person name="Pangilinan J."/>
            <person name="Lipzen A."/>
            <person name="Keymanesh K."/>
            <person name="Savage E."/>
            <person name="Barry K."/>
            <person name="Grigoriev I.V."/>
            <person name="Riekhof W.R."/>
            <person name="Harris S.S."/>
        </authorList>
    </citation>
    <scope>NUCLEOTIDE SEQUENCE</scope>
    <source>
        <strain evidence="1">JF 03-4F</strain>
    </source>
</reference>
<gene>
    <name evidence="1" type="ORF">EDD36DRAFT_417540</name>
</gene>
<sequence>MHEDQSDCHIVPYAVIVFHVEPHYKTSSGCEVLCAGRYEVSATEFVSRVVVHLTCMILQIATIRSTPLCLVQIVQHPREDAGITWQQCSVSRAKDEYLKARKDWERQNSIIDIKPHRYLRRTLHGVLPHRSRHTPPSSTSTAVNIFLFAGNALQGRVYCFASSSKTQKPNFGTSGAPNHMIMMARNLLLLSANSRDFIWGAFEIYLTPRLLTLMQGTAATRCPNLPFSTRPATMIKCATGRLVSPPFIPQTITSSATILLEENGSHTRHFLHGCNNTQAVLSEVPALLKGESVVPSSGVGSNAKGQARTDPALIILGPFPPHELDEIKSAIETAKPMPVFVADITKRSPGQQGPPSIEMVQQRIMESIKAADQGEGKWAPGVHMF</sequence>
<comment type="caution">
    <text evidence="1">The sequence shown here is derived from an EMBL/GenBank/DDBJ whole genome shotgun (WGS) entry which is preliminary data.</text>
</comment>
<dbReference type="AlphaFoldDB" id="A0AAN6DZE7"/>
<name>A0AAN6DZE7_9EURO</name>
<evidence type="ECO:0000313" key="2">
    <source>
        <dbReference type="Proteomes" id="UP001203852"/>
    </source>
</evidence>
<evidence type="ECO:0000313" key="1">
    <source>
        <dbReference type="EMBL" id="KAI1613670.1"/>
    </source>
</evidence>
<dbReference type="Proteomes" id="UP001203852">
    <property type="component" value="Unassembled WGS sequence"/>
</dbReference>
<proteinExistence type="predicted"/>
<organism evidence="1 2">
    <name type="scientific">Exophiala viscosa</name>
    <dbReference type="NCBI Taxonomy" id="2486360"/>
    <lineage>
        <taxon>Eukaryota</taxon>
        <taxon>Fungi</taxon>
        <taxon>Dikarya</taxon>
        <taxon>Ascomycota</taxon>
        <taxon>Pezizomycotina</taxon>
        <taxon>Eurotiomycetes</taxon>
        <taxon>Chaetothyriomycetidae</taxon>
        <taxon>Chaetothyriales</taxon>
        <taxon>Herpotrichiellaceae</taxon>
        <taxon>Exophiala</taxon>
    </lineage>
</organism>
<accession>A0AAN6DZE7</accession>